<proteinExistence type="predicted"/>
<keyword evidence="2" id="KW-1185">Reference proteome</keyword>
<evidence type="ECO:0000313" key="2">
    <source>
        <dbReference type="Proteomes" id="UP000326637"/>
    </source>
</evidence>
<dbReference type="EMBL" id="MN176230">
    <property type="protein sequence ID" value="QFR56531.1"/>
    <property type="molecule type" value="Genomic_DNA"/>
</dbReference>
<gene>
    <name evidence="1" type="primary">67</name>
    <name evidence="1" type="ORF">056SW001B_67</name>
</gene>
<protein>
    <submittedName>
        <fullName evidence="1">Uncharacterized protein</fullName>
    </submittedName>
</protein>
<sequence>MEKVKLTKSQAETLEAQIAKAADYLCDSDMKVISEFLIRMKLAPNSKDYPYWFGGEFKEIEFPYSFVTYVDALRVGYEVELTLEERISEEFDNLIEQAHYYHEKCLDDYAKEYWKGAKVSFKMAKEKFEKYLKEKAQEEKLNV</sequence>
<accession>A0A5P8PII4</accession>
<name>A0A5P8PII4_9CAUD</name>
<evidence type="ECO:0000313" key="1">
    <source>
        <dbReference type="EMBL" id="QFR56531.1"/>
    </source>
</evidence>
<organism evidence="1 2">
    <name type="scientific">Bacillus phage 056SW001B</name>
    <dbReference type="NCBI Taxonomy" id="2601663"/>
    <lineage>
        <taxon>Viruses</taxon>
        <taxon>Duplodnaviria</taxon>
        <taxon>Heunggongvirae</taxon>
        <taxon>Uroviricota</taxon>
        <taxon>Caudoviricetes</taxon>
        <taxon>Ehrlichviridae</taxon>
        <taxon>Gettysburgvirus</taxon>
        <taxon>Gettysburgvirus gv056SW001B</taxon>
    </lineage>
</organism>
<reference evidence="1 2" key="1">
    <citation type="submission" date="2019-07" db="EMBL/GenBank/DDBJ databases">
        <authorList>
            <person name="Krukonis G.P."/>
            <person name="Delesalle V.A."/>
        </authorList>
    </citation>
    <scope>NUCLEOTIDE SEQUENCE [LARGE SCALE GENOMIC DNA]</scope>
</reference>
<dbReference type="Proteomes" id="UP000326637">
    <property type="component" value="Segment"/>
</dbReference>